<evidence type="ECO:0000256" key="6">
    <source>
        <dbReference type="ARBA" id="ARBA00022723"/>
    </source>
</evidence>
<dbReference type="AlphaFoldDB" id="A0A923L6W6"/>
<evidence type="ECO:0000313" key="15">
    <source>
        <dbReference type="Proteomes" id="UP000637359"/>
    </source>
</evidence>
<dbReference type="PANTHER" id="PTHR39188:SF3">
    <property type="entry name" value="STAGE IV SPORULATION PROTEIN FB"/>
    <property type="match status" value="1"/>
</dbReference>
<feature type="transmembrane region" description="Helical" evidence="12">
    <location>
        <begin position="12"/>
        <end position="41"/>
    </location>
</feature>
<keyword evidence="7" id="KW-0378">Hydrolase</keyword>
<evidence type="ECO:0000256" key="4">
    <source>
        <dbReference type="ARBA" id="ARBA00022670"/>
    </source>
</evidence>
<accession>A0A923L6W6</accession>
<sequence>MTIRKLIPPIHIHPLLLVFMIISFLTGTFVEMFIILMIVLLHELGHYMAASYFNWRIKQVMLWVFGGVMDTDEQGSRPVKEEFLVTIAGPIQHLVIYVLMFFSSFFSLLPSSIIDTIIFYNTTILVFNLLPIWPLDGGKLLFFLLSQRYSFQRAYNTALVSSIIICLVIIVIQLLFFPFTLSALLIMVFLLLENRADWKKRHFVFIRFLLNRYKGNNWIKSVSPITVPFQYTLMDVFSQFKRDVKHAIYIQMPDNQRLAIDETECLKSYFYDQNYNKTVGEVATYTTI</sequence>
<feature type="domain" description="Peptidase M50" evidence="13">
    <location>
        <begin position="33"/>
        <end position="107"/>
    </location>
</feature>
<dbReference type="InterPro" id="IPR008915">
    <property type="entry name" value="Peptidase_M50"/>
</dbReference>
<keyword evidence="6" id="KW-0479">Metal-binding</keyword>
<dbReference type="EMBL" id="JACOOL010000008">
    <property type="protein sequence ID" value="MBC5637588.1"/>
    <property type="molecule type" value="Genomic_DNA"/>
</dbReference>
<evidence type="ECO:0000256" key="1">
    <source>
        <dbReference type="ARBA" id="ARBA00001947"/>
    </source>
</evidence>
<dbReference type="PANTHER" id="PTHR39188">
    <property type="entry name" value="MEMBRANE-ASSOCIATED ZINC METALLOPROTEASE M50B"/>
    <property type="match status" value="1"/>
</dbReference>
<dbReference type="Pfam" id="PF02163">
    <property type="entry name" value="Peptidase_M50"/>
    <property type="match status" value="2"/>
</dbReference>
<organism evidence="14 15">
    <name type="scientific">Ornithinibacillus hominis</name>
    <dbReference type="NCBI Taxonomy" id="2763055"/>
    <lineage>
        <taxon>Bacteria</taxon>
        <taxon>Bacillati</taxon>
        <taxon>Bacillota</taxon>
        <taxon>Bacilli</taxon>
        <taxon>Bacillales</taxon>
        <taxon>Bacillaceae</taxon>
        <taxon>Ornithinibacillus</taxon>
    </lineage>
</organism>
<evidence type="ECO:0000256" key="11">
    <source>
        <dbReference type="ARBA" id="ARBA00023136"/>
    </source>
</evidence>
<evidence type="ECO:0000256" key="12">
    <source>
        <dbReference type="SAM" id="Phobius"/>
    </source>
</evidence>
<keyword evidence="9 12" id="KW-1133">Transmembrane helix</keyword>
<comment type="subcellular location">
    <subcellularLocation>
        <location evidence="2">Membrane</location>
        <topology evidence="2">Multi-pass membrane protein</topology>
    </subcellularLocation>
</comment>
<comment type="caution">
    <text evidence="14">The sequence shown here is derived from an EMBL/GenBank/DDBJ whole genome shotgun (WGS) entry which is preliminary data.</text>
</comment>
<evidence type="ECO:0000259" key="13">
    <source>
        <dbReference type="Pfam" id="PF02163"/>
    </source>
</evidence>
<dbReference type="GO" id="GO:0016020">
    <property type="term" value="C:membrane"/>
    <property type="evidence" value="ECO:0007669"/>
    <property type="project" value="UniProtKB-SubCell"/>
</dbReference>
<comment type="similarity">
    <text evidence="3">Belongs to the peptidase M50B family.</text>
</comment>
<proteinExistence type="inferred from homology"/>
<feature type="domain" description="Peptidase M50" evidence="13">
    <location>
        <begin position="112"/>
        <end position="168"/>
    </location>
</feature>
<keyword evidence="5 12" id="KW-0812">Transmembrane</keyword>
<evidence type="ECO:0000256" key="7">
    <source>
        <dbReference type="ARBA" id="ARBA00022801"/>
    </source>
</evidence>
<dbReference type="GO" id="GO:0006508">
    <property type="term" value="P:proteolysis"/>
    <property type="evidence" value="ECO:0007669"/>
    <property type="project" value="UniProtKB-KW"/>
</dbReference>
<keyword evidence="11 12" id="KW-0472">Membrane</keyword>
<evidence type="ECO:0000256" key="9">
    <source>
        <dbReference type="ARBA" id="ARBA00022989"/>
    </source>
</evidence>
<protein>
    <submittedName>
        <fullName evidence="14">M50 family metallopeptidase</fullName>
    </submittedName>
</protein>
<keyword evidence="8" id="KW-0862">Zinc</keyword>
<name>A0A923L6W6_9BACI</name>
<feature type="transmembrane region" description="Helical" evidence="12">
    <location>
        <begin position="83"/>
        <end position="106"/>
    </location>
</feature>
<evidence type="ECO:0000256" key="2">
    <source>
        <dbReference type="ARBA" id="ARBA00004141"/>
    </source>
</evidence>
<reference evidence="14" key="1">
    <citation type="submission" date="2020-08" db="EMBL/GenBank/DDBJ databases">
        <title>Genome public.</title>
        <authorList>
            <person name="Liu C."/>
            <person name="Sun Q."/>
        </authorList>
    </citation>
    <scope>NUCLEOTIDE SEQUENCE</scope>
    <source>
        <strain evidence="14">BX22</strain>
    </source>
</reference>
<keyword evidence="4" id="KW-0645">Protease</keyword>
<comment type="cofactor">
    <cofactor evidence="1">
        <name>Zn(2+)</name>
        <dbReference type="ChEBI" id="CHEBI:29105"/>
    </cofactor>
</comment>
<evidence type="ECO:0000256" key="8">
    <source>
        <dbReference type="ARBA" id="ARBA00022833"/>
    </source>
</evidence>
<dbReference type="GO" id="GO:0008237">
    <property type="term" value="F:metallopeptidase activity"/>
    <property type="evidence" value="ECO:0007669"/>
    <property type="project" value="UniProtKB-KW"/>
</dbReference>
<dbReference type="Proteomes" id="UP000637359">
    <property type="component" value="Unassembled WGS sequence"/>
</dbReference>
<dbReference type="CDD" id="cd06161">
    <property type="entry name" value="S2P-M50_SpoIVFB"/>
    <property type="match status" value="1"/>
</dbReference>
<feature type="transmembrane region" description="Helical" evidence="12">
    <location>
        <begin position="159"/>
        <end position="192"/>
    </location>
</feature>
<gene>
    <name evidence="14" type="ORF">H8S33_12295</name>
</gene>
<dbReference type="RefSeq" id="WP_186870291.1">
    <property type="nucleotide sequence ID" value="NZ_JACOOL010000008.1"/>
</dbReference>
<keyword evidence="15" id="KW-1185">Reference proteome</keyword>
<feature type="transmembrane region" description="Helical" evidence="12">
    <location>
        <begin position="118"/>
        <end position="135"/>
    </location>
</feature>
<evidence type="ECO:0000256" key="5">
    <source>
        <dbReference type="ARBA" id="ARBA00022692"/>
    </source>
</evidence>
<evidence type="ECO:0000313" key="14">
    <source>
        <dbReference type="EMBL" id="MBC5637588.1"/>
    </source>
</evidence>
<evidence type="ECO:0000256" key="3">
    <source>
        <dbReference type="ARBA" id="ARBA00007931"/>
    </source>
</evidence>
<evidence type="ECO:0000256" key="10">
    <source>
        <dbReference type="ARBA" id="ARBA00023049"/>
    </source>
</evidence>
<keyword evidence="10" id="KW-0482">Metalloprotease</keyword>
<dbReference type="GO" id="GO:0046872">
    <property type="term" value="F:metal ion binding"/>
    <property type="evidence" value="ECO:0007669"/>
    <property type="project" value="UniProtKB-KW"/>
</dbReference>